<accession>A0A1I0LTH7</accession>
<sequence>MPELTADAAKTFITRLEQNFEDAGDWNVQPTLMLITVFAGQDPNTPGTLGVTPVFPSDWISDGQLVADALAAAGPPMLCPLVPEELQVVAVAVAYEAKVLEDPNFGKDARLLYCGLADGTLVGAGRVRGDEANVKTYAPDHPHDTTPAAVRRLAMAVLGGL</sequence>
<evidence type="ECO:0000313" key="1">
    <source>
        <dbReference type="EMBL" id="SEU46460.1"/>
    </source>
</evidence>
<name>A0A1I0LTH7_9ACTN</name>
<evidence type="ECO:0000313" key="2">
    <source>
        <dbReference type="Proteomes" id="UP000199361"/>
    </source>
</evidence>
<gene>
    <name evidence="1" type="ORF">SAMN05421811_12739</name>
</gene>
<proteinExistence type="predicted"/>
<dbReference type="EMBL" id="FOHX01000027">
    <property type="protein sequence ID" value="SEU46460.1"/>
    <property type="molecule type" value="Genomic_DNA"/>
</dbReference>
<protein>
    <submittedName>
        <fullName evidence="1">Uncharacterized protein</fullName>
    </submittedName>
</protein>
<dbReference type="RefSeq" id="WP_091094012.1">
    <property type="nucleotide sequence ID" value="NZ_FOHX01000027.1"/>
</dbReference>
<organism evidence="1 2">
    <name type="scientific">Nonomuraea wenchangensis</name>
    <dbReference type="NCBI Taxonomy" id="568860"/>
    <lineage>
        <taxon>Bacteria</taxon>
        <taxon>Bacillati</taxon>
        <taxon>Actinomycetota</taxon>
        <taxon>Actinomycetes</taxon>
        <taxon>Streptosporangiales</taxon>
        <taxon>Streptosporangiaceae</taxon>
        <taxon>Nonomuraea</taxon>
    </lineage>
</organism>
<keyword evidence="2" id="KW-1185">Reference proteome</keyword>
<dbReference type="AlphaFoldDB" id="A0A1I0LTH7"/>
<dbReference type="Proteomes" id="UP000199361">
    <property type="component" value="Unassembled WGS sequence"/>
</dbReference>
<dbReference type="STRING" id="568860.SAMN05421811_12739"/>
<reference evidence="1 2" key="1">
    <citation type="submission" date="2016-10" db="EMBL/GenBank/DDBJ databases">
        <authorList>
            <person name="de Groot N.N."/>
        </authorList>
    </citation>
    <scope>NUCLEOTIDE SEQUENCE [LARGE SCALE GENOMIC DNA]</scope>
    <source>
        <strain evidence="1 2">CGMCC 4.5598</strain>
    </source>
</reference>